<gene>
    <name evidence="2" type="ORF">G7034_03295</name>
</gene>
<name>A0A967DZA4_9FLAO</name>
<dbReference type="InterPro" id="IPR000182">
    <property type="entry name" value="GNAT_dom"/>
</dbReference>
<dbReference type="PROSITE" id="PS51186">
    <property type="entry name" value="GNAT"/>
    <property type="match status" value="1"/>
</dbReference>
<accession>A0A967DZA4</accession>
<evidence type="ECO:0000259" key="1">
    <source>
        <dbReference type="PROSITE" id="PS51186"/>
    </source>
</evidence>
<dbReference type="PANTHER" id="PTHR43415">
    <property type="entry name" value="SPERMIDINE N(1)-ACETYLTRANSFERASE"/>
    <property type="match status" value="1"/>
</dbReference>
<dbReference type="SUPFAM" id="SSF55729">
    <property type="entry name" value="Acyl-CoA N-acyltransferases (Nat)"/>
    <property type="match status" value="1"/>
</dbReference>
<feature type="domain" description="N-acetyltransferase" evidence="1">
    <location>
        <begin position="9"/>
        <end position="169"/>
    </location>
</feature>
<dbReference type="Gene3D" id="3.40.630.30">
    <property type="match status" value="1"/>
</dbReference>
<dbReference type="CDD" id="cd04301">
    <property type="entry name" value="NAT_SF"/>
    <property type="match status" value="1"/>
</dbReference>
<organism evidence="2 3">
    <name type="scientific">Psychroflexus maritimus</name>
    <dbReference type="NCBI Taxonomy" id="2714865"/>
    <lineage>
        <taxon>Bacteria</taxon>
        <taxon>Pseudomonadati</taxon>
        <taxon>Bacteroidota</taxon>
        <taxon>Flavobacteriia</taxon>
        <taxon>Flavobacteriales</taxon>
        <taxon>Flavobacteriaceae</taxon>
        <taxon>Psychroflexus</taxon>
    </lineage>
</organism>
<dbReference type="AlphaFoldDB" id="A0A967DZA4"/>
<dbReference type="InterPro" id="IPR016181">
    <property type="entry name" value="Acyl_CoA_acyltransferase"/>
</dbReference>
<dbReference type="Proteomes" id="UP000643701">
    <property type="component" value="Unassembled WGS sequence"/>
</dbReference>
<dbReference type="RefSeq" id="WP_166399538.1">
    <property type="nucleotide sequence ID" value="NZ_JAANAS010000034.1"/>
</dbReference>
<dbReference type="Pfam" id="PF13302">
    <property type="entry name" value="Acetyltransf_3"/>
    <property type="match status" value="1"/>
</dbReference>
<evidence type="ECO:0000313" key="2">
    <source>
        <dbReference type="EMBL" id="NGZ89272.1"/>
    </source>
</evidence>
<protein>
    <submittedName>
        <fullName evidence="2">GNAT family N-acetyltransferase</fullName>
    </submittedName>
</protein>
<dbReference type="GO" id="GO:0016747">
    <property type="term" value="F:acyltransferase activity, transferring groups other than amino-acyl groups"/>
    <property type="evidence" value="ECO:0007669"/>
    <property type="project" value="InterPro"/>
</dbReference>
<keyword evidence="3" id="KW-1185">Reference proteome</keyword>
<proteinExistence type="predicted"/>
<sequence length="175" mass="20519">MLTLSGEHIKLRALEPSDIDFLLAIENNEDLWHLSYTNQPFSRHILMKYIENANQDIYQAKQLRLVISDEKNTPLGLIDLYDFDFQNKRAGVGIIVDLNHRRKGYAIEALNLVCKYAFTRLELHQLFASINHGNESSKHLFEQAGFSQTSVKKEWNFIGGKFYDEYFYQKINYVH</sequence>
<dbReference type="EMBL" id="JAANAS010000034">
    <property type="protein sequence ID" value="NGZ89272.1"/>
    <property type="molecule type" value="Genomic_DNA"/>
</dbReference>
<dbReference type="PANTHER" id="PTHR43415:SF3">
    <property type="entry name" value="GNAT-FAMILY ACETYLTRANSFERASE"/>
    <property type="match status" value="1"/>
</dbReference>
<evidence type="ECO:0000313" key="3">
    <source>
        <dbReference type="Proteomes" id="UP000643701"/>
    </source>
</evidence>
<reference evidence="2" key="1">
    <citation type="submission" date="2020-03" db="EMBL/GenBank/DDBJ databases">
        <title>Psychroflexus Maritimus sp. nov., isolate from marine sediment.</title>
        <authorList>
            <person name="Zhong Y.-L."/>
        </authorList>
    </citation>
    <scope>NUCLEOTIDE SEQUENCE</scope>
    <source>
        <strain evidence="2">C1</strain>
    </source>
</reference>
<comment type="caution">
    <text evidence="2">The sequence shown here is derived from an EMBL/GenBank/DDBJ whole genome shotgun (WGS) entry which is preliminary data.</text>
</comment>